<dbReference type="AlphaFoldDB" id="A0AA37L8P4"/>
<dbReference type="EMBL" id="BQXU01000009">
    <property type="protein sequence ID" value="GKT44096.1"/>
    <property type="molecule type" value="Genomic_DNA"/>
</dbReference>
<dbReference type="GO" id="GO:0003697">
    <property type="term" value="F:single-stranded DNA binding"/>
    <property type="evidence" value="ECO:0007669"/>
    <property type="project" value="TreeGrafter"/>
</dbReference>
<accession>A0AA37L8P4</accession>
<dbReference type="GO" id="GO:0000111">
    <property type="term" value="C:nucleotide-excision repair factor 2 complex"/>
    <property type="evidence" value="ECO:0007669"/>
    <property type="project" value="TreeGrafter"/>
</dbReference>
<gene>
    <name evidence="2" type="ORF">ColSpa_04277</name>
</gene>
<comment type="caution">
    <text evidence="2">The sequence shown here is derived from an EMBL/GenBank/DDBJ whole genome shotgun (WGS) entry which is preliminary data.</text>
</comment>
<feature type="region of interest" description="Disordered" evidence="1">
    <location>
        <begin position="1"/>
        <end position="89"/>
    </location>
</feature>
<dbReference type="InterPro" id="IPR004583">
    <property type="entry name" value="DNA_repair_Rad4"/>
</dbReference>
<reference evidence="2 3" key="1">
    <citation type="submission" date="2022-03" db="EMBL/GenBank/DDBJ databases">
        <title>Genome data of Colletotrichum spp.</title>
        <authorList>
            <person name="Utami Y.D."/>
            <person name="Hiruma K."/>
        </authorList>
    </citation>
    <scope>NUCLEOTIDE SEQUENCE [LARGE SCALE GENOMIC DNA]</scope>
    <source>
        <strain evidence="2 3">MAFF 239500</strain>
    </source>
</reference>
<evidence type="ECO:0000256" key="1">
    <source>
        <dbReference type="SAM" id="MobiDB-lite"/>
    </source>
</evidence>
<dbReference type="SUPFAM" id="SSF54001">
    <property type="entry name" value="Cysteine proteinases"/>
    <property type="match status" value="1"/>
</dbReference>
<organism evidence="2 3">
    <name type="scientific">Colletotrichum spaethianum</name>
    <dbReference type="NCBI Taxonomy" id="700344"/>
    <lineage>
        <taxon>Eukaryota</taxon>
        <taxon>Fungi</taxon>
        <taxon>Dikarya</taxon>
        <taxon>Ascomycota</taxon>
        <taxon>Pezizomycotina</taxon>
        <taxon>Sordariomycetes</taxon>
        <taxon>Hypocreomycetidae</taxon>
        <taxon>Glomerellales</taxon>
        <taxon>Glomerellaceae</taxon>
        <taxon>Colletotrichum</taxon>
        <taxon>Colletotrichum spaethianum species complex</taxon>
    </lineage>
</organism>
<dbReference type="Gene3D" id="3.90.260.10">
    <property type="entry name" value="Transglutaminase-like"/>
    <property type="match status" value="1"/>
</dbReference>
<protein>
    <submittedName>
        <fullName evidence="2">DNA repair protein rhp41</fullName>
    </submittedName>
</protein>
<sequence length="263" mass="29873">MADRKRTRTTRSMAPKSDVPDVYQEMLAEAAADVGPSALVERPAKRLKRPGEKKSETAATTTKKPEVERVDDDVDEDEDIEFEDVTLPPATVQTMYRDSDDEEEEEDLDGIEFEDIDFGAVQPNSEALEETNKLTLNLSEHSSTVTAARKGVNKRKPLTKEERERRISIHKTHLLCLLLHCALRNRWCDDEQVQKSLRPLLTKQTINYLTPSPSLPQFGQTESLRNGLQQAGSVFKSKFQTTERGLCRPLWAEDPEHLANRRS</sequence>
<dbReference type="PANTHER" id="PTHR12135">
    <property type="entry name" value="DNA REPAIR PROTEIN XP-C / RAD4"/>
    <property type="match status" value="1"/>
</dbReference>
<dbReference type="GO" id="GO:0071942">
    <property type="term" value="C:XPC complex"/>
    <property type="evidence" value="ECO:0007669"/>
    <property type="project" value="TreeGrafter"/>
</dbReference>
<evidence type="ECO:0000313" key="2">
    <source>
        <dbReference type="EMBL" id="GKT44096.1"/>
    </source>
</evidence>
<proteinExistence type="predicted"/>
<dbReference type="InterPro" id="IPR036985">
    <property type="entry name" value="Transglutaminase-like_sf"/>
</dbReference>
<dbReference type="PANTHER" id="PTHR12135:SF0">
    <property type="entry name" value="DNA REPAIR PROTEIN COMPLEMENTING XP-C CELLS"/>
    <property type="match status" value="1"/>
</dbReference>
<evidence type="ECO:0000313" key="3">
    <source>
        <dbReference type="Proteomes" id="UP001055115"/>
    </source>
</evidence>
<dbReference type="GO" id="GO:0006298">
    <property type="term" value="P:mismatch repair"/>
    <property type="evidence" value="ECO:0007669"/>
    <property type="project" value="TreeGrafter"/>
</dbReference>
<dbReference type="GO" id="GO:0003684">
    <property type="term" value="F:damaged DNA binding"/>
    <property type="evidence" value="ECO:0007669"/>
    <property type="project" value="InterPro"/>
</dbReference>
<dbReference type="GO" id="GO:0005737">
    <property type="term" value="C:cytoplasm"/>
    <property type="evidence" value="ECO:0007669"/>
    <property type="project" value="TreeGrafter"/>
</dbReference>
<dbReference type="GO" id="GO:0006289">
    <property type="term" value="P:nucleotide-excision repair"/>
    <property type="evidence" value="ECO:0007669"/>
    <property type="project" value="InterPro"/>
</dbReference>
<dbReference type="Proteomes" id="UP001055115">
    <property type="component" value="Unassembled WGS sequence"/>
</dbReference>
<dbReference type="RefSeq" id="XP_049126446.1">
    <property type="nucleotide sequence ID" value="XM_049270489.1"/>
</dbReference>
<name>A0AA37L8P4_9PEZI</name>
<keyword evidence="3" id="KW-1185">Reference proteome</keyword>
<feature type="compositionally biased region" description="Acidic residues" evidence="1">
    <location>
        <begin position="69"/>
        <end position="84"/>
    </location>
</feature>
<dbReference type="GeneID" id="73325079"/>
<dbReference type="InterPro" id="IPR038765">
    <property type="entry name" value="Papain-like_cys_pep_sf"/>
</dbReference>